<accession>A0A1T4PAK2</accession>
<dbReference type="EMBL" id="FUWH01000005">
    <property type="protein sequence ID" value="SJZ88286.1"/>
    <property type="molecule type" value="Genomic_DNA"/>
</dbReference>
<evidence type="ECO:0000313" key="9">
    <source>
        <dbReference type="Proteomes" id="UP000190888"/>
    </source>
</evidence>
<dbReference type="CDD" id="cd08977">
    <property type="entry name" value="SusD"/>
    <property type="match status" value="1"/>
</dbReference>
<protein>
    <submittedName>
        <fullName evidence="8">Starch-binding associating with outer membrane</fullName>
    </submittedName>
</protein>
<dbReference type="InterPro" id="IPR011990">
    <property type="entry name" value="TPR-like_helical_dom_sf"/>
</dbReference>
<dbReference type="OrthoDB" id="993981at2"/>
<keyword evidence="9" id="KW-1185">Reference proteome</keyword>
<dbReference type="Proteomes" id="UP000190888">
    <property type="component" value="Unassembled WGS sequence"/>
</dbReference>
<keyword evidence="4" id="KW-0472">Membrane</keyword>
<evidence type="ECO:0000259" key="7">
    <source>
        <dbReference type="Pfam" id="PF14322"/>
    </source>
</evidence>
<dbReference type="InterPro" id="IPR012944">
    <property type="entry name" value="SusD_RagB_dom"/>
</dbReference>
<sequence>MKRYHQYIILLFCIAMTACNKVIDLYPQSNLNTGTYYSNLEEVRAALTGCYNGLQKPMASEWQFTELRSDNTKQGVPGSTASTNRDLSDLDMFVPSTSHAAIYTYWLATYNNIHNVNLVLQKLGVSYDAAAGTINFNAINIPIADGDRKKLAAEALFIRGYHYFNLVRLFGGVFLVTDPISPAEAKTMNRASVADIYKLIEADMKAAAANGINTKFTLMAAGDIGKANSWAAKGLLAKVYLTMNRKSDAIPLLQDVMTNSGYSLQGTYANVFSVSNEMNSEIIFAVRYKAGGIGLGSPFANAFAPLSSGSAVVNGDGKGLNYPTAEIDTAFISTDARRAVSIGVYGSGTAAKLYVKKYVSTVAVADDAENDWPVLRFADILLMLAEAQGFVPNSISLINQVRARSLPVVNPGPGNIADFEQLLANERRLEFAFENQRWFDLVRFNTTLTTIKAEQRMKDHFANEYNAHYKLYTAPALTLAELQGAVVANKLILPIPQREIDNNTQLKIAQNPGY</sequence>
<dbReference type="Pfam" id="PF07980">
    <property type="entry name" value="SusD_RagB"/>
    <property type="match status" value="1"/>
</dbReference>
<dbReference type="GO" id="GO:0009279">
    <property type="term" value="C:cell outer membrane"/>
    <property type="evidence" value="ECO:0007669"/>
    <property type="project" value="UniProtKB-SubCell"/>
</dbReference>
<evidence type="ECO:0000256" key="5">
    <source>
        <dbReference type="ARBA" id="ARBA00023237"/>
    </source>
</evidence>
<dbReference type="PROSITE" id="PS51257">
    <property type="entry name" value="PROKAR_LIPOPROTEIN"/>
    <property type="match status" value="1"/>
</dbReference>
<evidence type="ECO:0000256" key="3">
    <source>
        <dbReference type="ARBA" id="ARBA00022729"/>
    </source>
</evidence>
<dbReference type="InterPro" id="IPR033985">
    <property type="entry name" value="SusD-like_N"/>
</dbReference>
<reference evidence="8 9" key="1">
    <citation type="submission" date="2017-02" db="EMBL/GenBank/DDBJ databases">
        <authorList>
            <person name="Peterson S.W."/>
        </authorList>
    </citation>
    <scope>NUCLEOTIDE SEQUENCE [LARGE SCALE GENOMIC DNA]</scope>
    <source>
        <strain evidence="8 9">DSM 22335</strain>
    </source>
</reference>
<comment type="similarity">
    <text evidence="2">Belongs to the SusD family.</text>
</comment>
<evidence type="ECO:0000256" key="4">
    <source>
        <dbReference type="ARBA" id="ARBA00023136"/>
    </source>
</evidence>
<comment type="subcellular location">
    <subcellularLocation>
        <location evidence="1">Cell outer membrane</location>
    </subcellularLocation>
</comment>
<evidence type="ECO:0000313" key="8">
    <source>
        <dbReference type="EMBL" id="SJZ88286.1"/>
    </source>
</evidence>
<dbReference type="AlphaFoldDB" id="A0A1T4PAK2"/>
<name>A0A1T4PAK2_9BACT</name>
<keyword evidence="3" id="KW-0732">Signal</keyword>
<proteinExistence type="inferred from homology"/>
<keyword evidence="5" id="KW-0998">Cell outer membrane</keyword>
<dbReference type="RefSeq" id="WP_078831549.1">
    <property type="nucleotide sequence ID" value="NZ_FUWH01000005.1"/>
</dbReference>
<evidence type="ECO:0000256" key="1">
    <source>
        <dbReference type="ARBA" id="ARBA00004442"/>
    </source>
</evidence>
<dbReference type="Gene3D" id="1.25.40.390">
    <property type="match status" value="1"/>
</dbReference>
<feature type="domain" description="SusD-like N-terminal" evidence="7">
    <location>
        <begin position="46"/>
        <end position="241"/>
    </location>
</feature>
<organism evidence="8 9">
    <name type="scientific">Sediminibacterium ginsengisoli</name>
    <dbReference type="NCBI Taxonomy" id="413434"/>
    <lineage>
        <taxon>Bacteria</taxon>
        <taxon>Pseudomonadati</taxon>
        <taxon>Bacteroidota</taxon>
        <taxon>Chitinophagia</taxon>
        <taxon>Chitinophagales</taxon>
        <taxon>Chitinophagaceae</taxon>
        <taxon>Sediminibacterium</taxon>
    </lineage>
</organism>
<gene>
    <name evidence="8" type="ORF">SAMN04488132_105230</name>
</gene>
<dbReference type="SUPFAM" id="SSF48452">
    <property type="entry name" value="TPR-like"/>
    <property type="match status" value="1"/>
</dbReference>
<dbReference type="Pfam" id="PF14322">
    <property type="entry name" value="SusD-like_3"/>
    <property type="match status" value="1"/>
</dbReference>
<dbReference type="STRING" id="413434.SAMN04488132_105230"/>
<evidence type="ECO:0000256" key="2">
    <source>
        <dbReference type="ARBA" id="ARBA00006275"/>
    </source>
</evidence>
<evidence type="ECO:0000259" key="6">
    <source>
        <dbReference type="Pfam" id="PF07980"/>
    </source>
</evidence>
<feature type="domain" description="RagB/SusD" evidence="6">
    <location>
        <begin position="345"/>
        <end position="514"/>
    </location>
</feature>